<feature type="region of interest" description="Disordered" evidence="1">
    <location>
        <begin position="1"/>
        <end position="47"/>
    </location>
</feature>
<dbReference type="EMBL" id="BPVZ01000109">
    <property type="protein sequence ID" value="GKV35187.1"/>
    <property type="molecule type" value="Genomic_DNA"/>
</dbReference>
<keyword evidence="3" id="KW-1185">Reference proteome</keyword>
<evidence type="ECO:0000313" key="2">
    <source>
        <dbReference type="EMBL" id="GKV35187.1"/>
    </source>
</evidence>
<dbReference type="AlphaFoldDB" id="A0AAV5LEQ6"/>
<reference evidence="2 3" key="1">
    <citation type="journal article" date="2021" name="Commun. Biol.">
        <title>The genome of Shorea leprosula (Dipterocarpaceae) highlights the ecological relevance of drought in aseasonal tropical rainforests.</title>
        <authorList>
            <person name="Ng K.K.S."/>
            <person name="Kobayashi M.J."/>
            <person name="Fawcett J.A."/>
            <person name="Hatakeyama M."/>
            <person name="Paape T."/>
            <person name="Ng C.H."/>
            <person name="Ang C.C."/>
            <person name="Tnah L.H."/>
            <person name="Lee C.T."/>
            <person name="Nishiyama T."/>
            <person name="Sese J."/>
            <person name="O'Brien M.J."/>
            <person name="Copetti D."/>
            <person name="Mohd Noor M.I."/>
            <person name="Ong R.C."/>
            <person name="Putra M."/>
            <person name="Sireger I.Z."/>
            <person name="Indrioko S."/>
            <person name="Kosugi Y."/>
            <person name="Izuno A."/>
            <person name="Isagi Y."/>
            <person name="Lee S.L."/>
            <person name="Shimizu K.K."/>
        </authorList>
    </citation>
    <scope>NUCLEOTIDE SEQUENCE [LARGE SCALE GENOMIC DNA]</scope>
    <source>
        <strain evidence="2">214</strain>
    </source>
</reference>
<protein>
    <submittedName>
        <fullName evidence="2">Uncharacterized protein</fullName>
    </submittedName>
</protein>
<evidence type="ECO:0000313" key="3">
    <source>
        <dbReference type="Proteomes" id="UP001054252"/>
    </source>
</evidence>
<accession>A0AAV5LEQ6</accession>
<comment type="caution">
    <text evidence="2">The sequence shown here is derived from an EMBL/GenBank/DDBJ whole genome shotgun (WGS) entry which is preliminary data.</text>
</comment>
<name>A0AAV5LEQ6_9ROSI</name>
<proteinExistence type="predicted"/>
<dbReference type="Proteomes" id="UP001054252">
    <property type="component" value="Unassembled WGS sequence"/>
</dbReference>
<gene>
    <name evidence="2" type="ORF">SLEP1_g43489</name>
</gene>
<sequence length="165" mass="17686">MTLLLTADQEMEKGTIRPQVEPSSSSSPQLAPFLPELAPSRTSAPAPTPGLARYSPLCALLLRPSLAPAPLLPALRLTVLSAPRSRALYASPARLRAIMHSCAQSCTPAPHNHALLRPLLLHRTSPCRLHPCTAAPSLRLLHSAPNPVPLPLARYSHTEKTAHAH</sequence>
<evidence type="ECO:0000256" key="1">
    <source>
        <dbReference type="SAM" id="MobiDB-lite"/>
    </source>
</evidence>
<organism evidence="2 3">
    <name type="scientific">Rubroshorea leprosula</name>
    <dbReference type="NCBI Taxonomy" id="152421"/>
    <lineage>
        <taxon>Eukaryota</taxon>
        <taxon>Viridiplantae</taxon>
        <taxon>Streptophyta</taxon>
        <taxon>Embryophyta</taxon>
        <taxon>Tracheophyta</taxon>
        <taxon>Spermatophyta</taxon>
        <taxon>Magnoliopsida</taxon>
        <taxon>eudicotyledons</taxon>
        <taxon>Gunneridae</taxon>
        <taxon>Pentapetalae</taxon>
        <taxon>rosids</taxon>
        <taxon>malvids</taxon>
        <taxon>Malvales</taxon>
        <taxon>Dipterocarpaceae</taxon>
        <taxon>Rubroshorea</taxon>
    </lineage>
</organism>